<evidence type="ECO:0000313" key="2">
    <source>
        <dbReference type="Proteomes" id="UP001163255"/>
    </source>
</evidence>
<evidence type="ECO:0000313" key="1">
    <source>
        <dbReference type="EMBL" id="UYM17276.1"/>
    </source>
</evidence>
<organism evidence="1 2">
    <name type="scientific">Endozoicomonas euniceicola</name>
    <dbReference type="NCBI Taxonomy" id="1234143"/>
    <lineage>
        <taxon>Bacteria</taxon>
        <taxon>Pseudomonadati</taxon>
        <taxon>Pseudomonadota</taxon>
        <taxon>Gammaproteobacteria</taxon>
        <taxon>Oceanospirillales</taxon>
        <taxon>Endozoicomonadaceae</taxon>
        <taxon>Endozoicomonas</taxon>
    </lineage>
</organism>
<evidence type="ECO:0008006" key="3">
    <source>
        <dbReference type="Google" id="ProtNLM"/>
    </source>
</evidence>
<accession>A0ABY6GYZ9</accession>
<reference evidence="1" key="1">
    <citation type="submission" date="2022-10" db="EMBL/GenBank/DDBJ databases">
        <title>Completed Genome Sequence of two octocoral isolated bacterium, Endozoicomonas euniceicola EF212T and Endozoicomonas gorgoniicola PS125T.</title>
        <authorList>
            <person name="Chiou Y.-J."/>
            <person name="Chen Y.-H."/>
        </authorList>
    </citation>
    <scope>NUCLEOTIDE SEQUENCE</scope>
    <source>
        <strain evidence="1">EF212</strain>
    </source>
</reference>
<proteinExistence type="predicted"/>
<dbReference type="EMBL" id="CP103300">
    <property type="protein sequence ID" value="UYM17276.1"/>
    <property type="molecule type" value="Genomic_DNA"/>
</dbReference>
<name>A0ABY6GYZ9_9GAMM</name>
<gene>
    <name evidence="1" type="ORF">NX720_04960</name>
</gene>
<dbReference type="RefSeq" id="WP_262599794.1">
    <property type="nucleotide sequence ID" value="NZ_CP103300.1"/>
</dbReference>
<dbReference type="InterPro" id="IPR043504">
    <property type="entry name" value="Peptidase_S1_PA_chymotrypsin"/>
</dbReference>
<dbReference type="InterPro" id="IPR009003">
    <property type="entry name" value="Peptidase_S1_PA"/>
</dbReference>
<protein>
    <recommendedName>
        <fullName evidence="3">Peptidase S1 domain-containing protein</fullName>
    </recommendedName>
</protein>
<dbReference type="SUPFAM" id="SSF50494">
    <property type="entry name" value="Trypsin-like serine proteases"/>
    <property type="match status" value="1"/>
</dbReference>
<dbReference type="Gene3D" id="2.40.10.10">
    <property type="entry name" value="Trypsin-like serine proteases"/>
    <property type="match status" value="1"/>
</dbReference>
<keyword evidence="2" id="KW-1185">Reference proteome</keyword>
<dbReference type="Proteomes" id="UP001163255">
    <property type="component" value="Chromosome"/>
</dbReference>
<sequence>MLENRRAKGLLSYFLLLVVGGVLVFKPAFSNEKFDEKKVGNWLTLVETPSGSNGGKHCHALVVSPNWALSTSECIPENRQQKIKLRLSGLASQPFKEVDISYIWEPFYPAEFLKSQVYPVLLRLASDFAPPFPDLSYEHTIMSFTHLSLKQTLKLLWRVHYLNRNQTTSELYPEFRLTTLQRRERCFRYPEFGDWSICTGRTDGSGRVLSSDYHSGAVLMDEKGRVVGLGETINKYGMDKNKNYFIPLRLYRDFIQGTLESKVEEIDETVKARTDL</sequence>